<dbReference type="EMBL" id="LUCH01001571">
    <property type="protein sequence ID" value="KAF5402838.1"/>
    <property type="molecule type" value="Genomic_DNA"/>
</dbReference>
<sequence length="97" mass="10752">MLEGSTCGRLAKKRPVPSGCNHYNDPSEKYSRTDDGIRQQSATQAMLKAASAYYLTLTGKPLLISENMDTVELPPDTTLTKLEDFGFSLTKRTGERH</sequence>
<evidence type="ECO:0000313" key="2">
    <source>
        <dbReference type="EMBL" id="KAF5402838.1"/>
    </source>
</evidence>
<proteinExistence type="predicted"/>
<reference evidence="2" key="1">
    <citation type="submission" date="2019-05" db="EMBL/GenBank/DDBJ databases">
        <title>Annotation for the trematode Paragonimus heterotremus.</title>
        <authorList>
            <person name="Choi Y.-J."/>
        </authorList>
    </citation>
    <scope>NUCLEOTIDE SEQUENCE</scope>
    <source>
        <strain evidence="2">LC</strain>
    </source>
</reference>
<evidence type="ECO:0000256" key="1">
    <source>
        <dbReference type="SAM" id="MobiDB-lite"/>
    </source>
</evidence>
<feature type="region of interest" description="Disordered" evidence="1">
    <location>
        <begin position="1"/>
        <end position="35"/>
    </location>
</feature>
<comment type="caution">
    <text evidence="2">The sequence shown here is derived from an EMBL/GenBank/DDBJ whole genome shotgun (WGS) entry which is preliminary data.</text>
</comment>
<evidence type="ECO:0000313" key="3">
    <source>
        <dbReference type="Proteomes" id="UP000748531"/>
    </source>
</evidence>
<dbReference type="OrthoDB" id="6225586at2759"/>
<accession>A0A8J4TAZ9</accession>
<dbReference type="Proteomes" id="UP000748531">
    <property type="component" value="Unassembled WGS sequence"/>
</dbReference>
<organism evidence="2 3">
    <name type="scientific">Paragonimus heterotremus</name>
    <dbReference type="NCBI Taxonomy" id="100268"/>
    <lineage>
        <taxon>Eukaryota</taxon>
        <taxon>Metazoa</taxon>
        <taxon>Spiralia</taxon>
        <taxon>Lophotrochozoa</taxon>
        <taxon>Platyhelminthes</taxon>
        <taxon>Trematoda</taxon>
        <taxon>Digenea</taxon>
        <taxon>Plagiorchiida</taxon>
        <taxon>Troglotremata</taxon>
        <taxon>Troglotrematidae</taxon>
        <taxon>Paragonimus</taxon>
    </lineage>
</organism>
<protein>
    <submittedName>
        <fullName evidence="2">Uncharacterized protein</fullName>
    </submittedName>
</protein>
<dbReference type="AlphaFoldDB" id="A0A8J4TAZ9"/>
<name>A0A8J4TAZ9_9TREM</name>
<keyword evidence="3" id="KW-1185">Reference proteome</keyword>
<gene>
    <name evidence="2" type="ORF">PHET_03558</name>
</gene>
<feature type="compositionally biased region" description="Basic and acidic residues" evidence="1">
    <location>
        <begin position="25"/>
        <end position="35"/>
    </location>
</feature>